<gene>
    <name evidence="2" type="ORF">Dda_1109</name>
</gene>
<feature type="compositionally biased region" description="Low complexity" evidence="1">
    <location>
        <begin position="821"/>
        <end position="838"/>
    </location>
</feature>
<feature type="compositionally biased region" description="Basic and acidic residues" evidence="1">
    <location>
        <begin position="376"/>
        <end position="385"/>
    </location>
</feature>
<feature type="region of interest" description="Disordered" evidence="1">
    <location>
        <begin position="375"/>
        <end position="777"/>
    </location>
</feature>
<feature type="compositionally biased region" description="Polar residues" evidence="1">
    <location>
        <begin position="286"/>
        <end position="305"/>
    </location>
</feature>
<feature type="region of interest" description="Disordered" evidence="1">
    <location>
        <begin position="180"/>
        <end position="206"/>
    </location>
</feature>
<feature type="compositionally biased region" description="Polar residues" evidence="1">
    <location>
        <begin position="524"/>
        <end position="535"/>
    </location>
</feature>
<feature type="compositionally biased region" description="Polar residues" evidence="1">
    <location>
        <begin position="180"/>
        <end position="193"/>
    </location>
</feature>
<feature type="region of interest" description="Disordered" evidence="1">
    <location>
        <begin position="33"/>
        <end position="64"/>
    </location>
</feature>
<keyword evidence="3" id="KW-1185">Reference proteome</keyword>
<feature type="compositionally biased region" description="Polar residues" evidence="1">
    <location>
        <begin position="800"/>
        <end position="810"/>
    </location>
</feature>
<evidence type="ECO:0000313" key="2">
    <source>
        <dbReference type="EMBL" id="KAJ6264955.1"/>
    </source>
</evidence>
<feature type="compositionally biased region" description="Basic and acidic residues" evidence="1">
    <location>
        <begin position="681"/>
        <end position="691"/>
    </location>
</feature>
<dbReference type="Proteomes" id="UP001221413">
    <property type="component" value="Unassembled WGS sequence"/>
</dbReference>
<dbReference type="AlphaFoldDB" id="A0AAD6NNX1"/>
<evidence type="ECO:0000313" key="3">
    <source>
        <dbReference type="Proteomes" id="UP001221413"/>
    </source>
</evidence>
<feature type="compositionally biased region" description="Polar residues" evidence="1">
    <location>
        <begin position="656"/>
        <end position="679"/>
    </location>
</feature>
<feature type="region of interest" description="Disordered" evidence="1">
    <location>
        <begin position="1080"/>
        <end position="1101"/>
    </location>
</feature>
<organism evidence="2 3">
    <name type="scientific">Drechslerella dactyloides</name>
    <name type="common">Nematode-trapping fungus</name>
    <name type="synonym">Arthrobotrys dactyloides</name>
    <dbReference type="NCBI Taxonomy" id="74499"/>
    <lineage>
        <taxon>Eukaryota</taxon>
        <taxon>Fungi</taxon>
        <taxon>Dikarya</taxon>
        <taxon>Ascomycota</taxon>
        <taxon>Pezizomycotina</taxon>
        <taxon>Orbiliomycetes</taxon>
        <taxon>Orbiliales</taxon>
        <taxon>Orbiliaceae</taxon>
        <taxon>Drechslerella</taxon>
    </lineage>
</organism>
<feature type="region of interest" description="Disordered" evidence="1">
    <location>
        <begin position="799"/>
        <end position="896"/>
    </location>
</feature>
<feature type="compositionally biased region" description="Low complexity" evidence="1">
    <location>
        <begin position="484"/>
        <end position="501"/>
    </location>
</feature>
<proteinExistence type="predicted"/>
<sequence length="1101" mass="117757">MALPRRRFSVFQRHQHVTVGPLGFDVPITTDTTAFPPDDPVDEEDRLSDVDYPDPGHARHAKRQRIEDNARDYLCGKPLDIYTASLRGPVTKSYWGTQAKVTGTFLEVKAAELKGSILTAKREARRQQALRGRQIAPSQEQQQHQVKITSALKATKAVQTPVEKPEELLLVLDSQQAIELSQSQSQRHGSSPPRTAVISDTPVVRSTSVRRASARLAYQIGIAPGSPPATGAGTSGNPSGGNAAPEYSVGRTLNRGTRNSHESAEEQPVGRIGAADESTDDIVIPATSQQDRPQSDGNLITSPRTRSAEETAKAAQNDNGIATKEQVPMLHAGPETNIPLIQAGTADAINFDLNKIDQITRRLSTDDTVNFFQSEAESRASRDHSPSTALKESLPKVGRGRSSVSHAPPSPTADAILRKAQKAPASKRRNNLGNGTSLKDIIARTSRTLQPVRRPRRSQASEDPDVHDGDSKAEAAPVPRLDIPPAAEAVEASEPSAQQAEKITISNDEQHVEEPVVNGAEDTTIVTMPSMTTAQEPPATASKPPIRLSQLPTPLPPSPLQLLDAPKQGTPNIPETVEEESVEKPVPSDMSLKENEPAFKPGPRRAKRTAPRARRTQPPGSQPSSNEELKAAINARKIATPISRLQQKMAEYSPVSPMNQRPVSPIPESQGQAQNQMTSLRRQEQLREEQQKGSSQLSSPPPSSPPEDRAPGSAKKAPQVEAVVQVPASSKDITKERTETAPNSRPVSASAPLSPPQDSHDEESTIEMSSGHYRRIEESLRNAGPIAIPLAAEDGAISHISASHPENSIDISPILPDETLSNAAQPNINAQPPASAPAKPTHEAAAKQPENPADDDDGGSTDSEDLDLPPRKQQARPAVLVPGTPAVPDPNTQASCVGVPESFRKAIAAPIAFTFETPDHPLPPPYIPATVGFTPINGSRATATSPVSHPPASPTPRGAGPFTSPSRCIEFTPFRSFTSPRPAGRARTPGEQDDERQGSALEPTTIISPFAFSQFMKGGAQKEKETQFEVSRVSEGVGAGAGAGVMGKDVQSSYDFDDVLGSVEGYLMSDVYDVEEEAKRMSTSLAGGGRRVGPGQRHRRA</sequence>
<feature type="region of interest" description="Disordered" evidence="1">
    <location>
        <begin position="221"/>
        <end position="321"/>
    </location>
</feature>
<protein>
    <submittedName>
        <fullName evidence="2">Uncharacterized protein</fullName>
    </submittedName>
</protein>
<feature type="compositionally biased region" description="Basic residues" evidence="1">
    <location>
        <begin position="602"/>
        <end position="615"/>
    </location>
</feature>
<feature type="compositionally biased region" description="Acidic residues" evidence="1">
    <location>
        <begin position="852"/>
        <end position="867"/>
    </location>
</feature>
<feature type="compositionally biased region" description="Basic and acidic residues" evidence="1">
    <location>
        <begin position="464"/>
        <end position="473"/>
    </location>
</feature>
<dbReference type="EMBL" id="JAQGDS010000001">
    <property type="protein sequence ID" value="KAJ6264955.1"/>
    <property type="molecule type" value="Genomic_DNA"/>
</dbReference>
<name>A0AAD6NNX1_DREDA</name>
<feature type="region of interest" description="Disordered" evidence="1">
    <location>
        <begin position="937"/>
        <end position="1001"/>
    </location>
</feature>
<accession>A0AAD6NNX1</accession>
<feature type="compositionally biased region" description="Polar residues" evidence="1">
    <location>
        <begin position="937"/>
        <end position="947"/>
    </location>
</feature>
<feature type="compositionally biased region" description="Basic residues" evidence="1">
    <location>
        <begin position="419"/>
        <end position="430"/>
    </location>
</feature>
<reference evidence="2" key="1">
    <citation type="submission" date="2023-01" db="EMBL/GenBank/DDBJ databases">
        <title>The chitinases involved in constricting ring structure development in the nematode-trapping fungus Drechslerella dactyloides.</title>
        <authorList>
            <person name="Wang R."/>
            <person name="Zhang L."/>
            <person name="Tang P."/>
            <person name="Li S."/>
            <person name="Liang L."/>
        </authorList>
    </citation>
    <scope>NUCLEOTIDE SEQUENCE</scope>
    <source>
        <strain evidence="2">YMF1.00031</strain>
    </source>
</reference>
<evidence type="ECO:0000256" key="1">
    <source>
        <dbReference type="SAM" id="MobiDB-lite"/>
    </source>
</evidence>
<feature type="compositionally biased region" description="Low complexity" evidence="1">
    <location>
        <begin position="714"/>
        <end position="728"/>
    </location>
</feature>
<comment type="caution">
    <text evidence="2">The sequence shown here is derived from an EMBL/GenBank/DDBJ whole genome shotgun (WGS) entry which is preliminary data.</text>
</comment>